<comment type="caution">
    <text evidence="1">The sequence shown here is derived from an EMBL/GenBank/DDBJ whole genome shotgun (WGS) entry which is preliminary data.</text>
</comment>
<accession>A0A433UTJ1</accession>
<dbReference type="Gene3D" id="3.40.50.300">
    <property type="entry name" value="P-loop containing nucleotide triphosphate hydrolases"/>
    <property type="match status" value="1"/>
</dbReference>
<name>A0A433UTJ1_ANAVA</name>
<evidence type="ECO:0000313" key="1">
    <source>
        <dbReference type="EMBL" id="RUS97172.1"/>
    </source>
</evidence>
<sequence>MFLYEANVKRLARMIKQQAKQAQFIVVSLRRPMIESAERTLA</sequence>
<dbReference type="EMBL" id="RSCM01000005">
    <property type="protein sequence ID" value="RUS97172.1"/>
    <property type="molecule type" value="Genomic_DNA"/>
</dbReference>
<proteinExistence type="predicted"/>
<protein>
    <submittedName>
        <fullName evidence="1">Uncharacterized protein</fullName>
    </submittedName>
</protein>
<reference evidence="1 2" key="1">
    <citation type="journal article" date="2019" name="Genome Biol. Evol.">
        <title>Day and night: Metabolic profiles and evolutionary relationships of six axenic non-marine cyanobacteria.</title>
        <authorList>
            <person name="Will S.E."/>
            <person name="Henke P."/>
            <person name="Boedeker C."/>
            <person name="Huang S."/>
            <person name="Brinkmann H."/>
            <person name="Rohde M."/>
            <person name="Jarek M."/>
            <person name="Friedl T."/>
            <person name="Seufert S."/>
            <person name="Schumacher M."/>
            <person name="Overmann J."/>
            <person name="Neumann-Schaal M."/>
            <person name="Petersen J."/>
        </authorList>
    </citation>
    <scope>NUCLEOTIDE SEQUENCE [LARGE SCALE GENOMIC DNA]</scope>
    <source>
        <strain evidence="1 2">SAG 1403-4b</strain>
    </source>
</reference>
<dbReference type="AlphaFoldDB" id="A0A433UTJ1"/>
<dbReference type="Proteomes" id="UP000276103">
    <property type="component" value="Unassembled WGS sequence"/>
</dbReference>
<organism evidence="1 2">
    <name type="scientific">Trichormus variabilis SAG 1403-4b</name>
    <dbReference type="NCBI Taxonomy" id="447716"/>
    <lineage>
        <taxon>Bacteria</taxon>
        <taxon>Bacillati</taxon>
        <taxon>Cyanobacteriota</taxon>
        <taxon>Cyanophyceae</taxon>
        <taxon>Nostocales</taxon>
        <taxon>Nostocaceae</taxon>
        <taxon>Trichormus</taxon>
    </lineage>
</organism>
<keyword evidence="2" id="KW-1185">Reference proteome</keyword>
<evidence type="ECO:0000313" key="2">
    <source>
        <dbReference type="Proteomes" id="UP000276103"/>
    </source>
</evidence>
<dbReference type="InterPro" id="IPR027417">
    <property type="entry name" value="P-loop_NTPase"/>
</dbReference>
<gene>
    <name evidence="1" type="ORF">DSM107003_19130</name>
</gene>